<evidence type="ECO:0000313" key="1">
    <source>
        <dbReference type="EMBL" id="JAD60433.1"/>
    </source>
</evidence>
<proteinExistence type="predicted"/>
<protein>
    <submittedName>
        <fullName evidence="1">Uncharacterized protein</fullName>
    </submittedName>
</protein>
<dbReference type="AlphaFoldDB" id="A0A0A9BE39"/>
<name>A0A0A9BE39_ARUDO</name>
<dbReference type="EMBL" id="GBRH01237462">
    <property type="protein sequence ID" value="JAD60433.1"/>
    <property type="molecule type" value="Transcribed_RNA"/>
</dbReference>
<reference evidence="1" key="2">
    <citation type="journal article" date="2015" name="Data Brief">
        <title>Shoot transcriptome of the giant reed, Arundo donax.</title>
        <authorList>
            <person name="Barrero R.A."/>
            <person name="Guerrero F.D."/>
            <person name="Moolhuijzen P."/>
            <person name="Goolsby J.A."/>
            <person name="Tidwell J."/>
            <person name="Bellgard S.E."/>
            <person name="Bellgard M.I."/>
        </authorList>
    </citation>
    <scope>NUCLEOTIDE SEQUENCE</scope>
    <source>
        <tissue evidence="1">Shoot tissue taken approximately 20 cm above the soil surface</tissue>
    </source>
</reference>
<reference evidence="1" key="1">
    <citation type="submission" date="2014-09" db="EMBL/GenBank/DDBJ databases">
        <authorList>
            <person name="Magalhaes I.L.F."/>
            <person name="Oliveira U."/>
            <person name="Santos F.R."/>
            <person name="Vidigal T.H.D.A."/>
            <person name="Brescovit A.D."/>
            <person name="Santos A.J."/>
        </authorList>
    </citation>
    <scope>NUCLEOTIDE SEQUENCE</scope>
    <source>
        <tissue evidence="1">Shoot tissue taken approximately 20 cm above the soil surface</tissue>
    </source>
</reference>
<organism evidence="1">
    <name type="scientific">Arundo donax</name>
    <name type="common">Giant reed</name>
    <name type="synonym">Donax arundinaceus</name>
    <dbReference type="NCBI Taxonomy" id="35708"/>
    <lineage>
        <taxon>Eukaryota</taxon>
        <taxon>Viridiplantae</taxon>
        <taxon>Streptophyta</taxon>
        <taxon>Embryophyta</taxon>
        <taxon>Tracheophyta</taxon>
        <taxon>Spermatophyta</taxon>
        <taxon>Magnoliopsida</taxon>
        <taxon>Liliopsida</taxon>
        <taxon>Poales</taxon>
        <taxon>Poaceae</taxon>
        <taxon>PACMAD clade</taxon>
        <taxon>Arundinoideae</taxon>
        <taxon>Arundineae</taxon>
        <taxon>Arundo</taxon>
    </lineage>
</organism>
<sequence length="63" mass="7435">MTSSFFYWLTKTSLLATMKILEKINRSGIYIFLPLHYLCCSYFSKRCGTNLPGTLCRYVLRNR</sequence>
<accession>A0A0A9BE39</accession>